<dbReference type="Pfam" id="PF04452">
    <property type="entry name" value="Methyltrans_RNA"/>
    <property type="match status" value="1"/>
</dbReference>
<dbReference type="NCBIfam" id="TIGR00046">
    <property type="entry name" value="RsmE family RNA methyltransferase"/>
    <property type="match status" value="1"/>
</dbReference>
<dbReference type="InterPro" id="IPR046886">
    <property type="entry name" value="RsmE_MTase_dom"/>
</dbReference>
<evidence type="ECO:0000313" key="13">
    <source>
        <dbReference type="EMBL" id="KPJ50267.1"/>
    </source>
</evidence>
<dbReference type="EMBL" id="LIZT01000026">
    <property type="protein sequence ID" value="KPJ50267.1"/>
    <property type="molecule type" value="Genomic_DNA"/>
</dbReference>
<evidence type="ECO:0000256" key="6">
    <source>
        <dbReference type="ARBA" id="ARBA00022679"/>
    </source>
</evidence>
<evidence type="ECO:0000256" key="1">
    <source>
        <dbReference type="ARBA" id="ARBA00004496"/>
    </source>
</evidence>
<evidence type="ECO:0000259" key="11">
    <source>
        <dbReference type="Pfam" id="PF04452"/>
    </source>
</evidence>
<gene>
    <name evidence="13" type="ORF">AMJ40_03395</name>
</gene>
<dbReference type="Gene3D" id="3.40.1280.10">
    <property type="match status" value="1"/>
</dbReference>
<feature type="domain" description="Ribosomal RNA small subunit methyltransferase E methyltransferase" evidence="11">
    <location>
        <begin position="47"/>
        <end position="209"/>
    </location>
</feature>
<comment type="subcellular location">
    <subcellularLocation>
        <location evidence="1 10">Cytoplasm</location>
    </subcellularLocation>
</comment>
<dbReference type="PANTHER" id="PTHR30027:SF3">
    <property type="entry name" value="16S RRNA (URACIL(1498)-N(3))-METHYLTRANSFERASE"/>
    <property type="match status" value="1"/>
</dbReference>
<proteinExistence type="inferred from homology"/>
<evidence type="ECO:0000259" key="12">
    <source>
        <dbReference type="Pfam" id="PF20260"/>
    </source>
</evidence>
<comment type="catalytic activity">
    <reaction evidence="9 10">
        <text>uridine(1498) in 16S rRNA + S-adenosyl-L-methionine = N(3)-methyluridine(1498) in 16S rRNA + S-adenosyl-L-homocysteine + H(+)</text>
        <dbReference type="Rhea" id="RHEA:42920"/>
        <dbReference type="Rhea" id="RHEA-COMP:10283"/>
        <dbReference type="Rhea" id="RHEA-COMP:10284"/>
        <dbReference type="ChEBI" id="CHEBI:15378"/>
        <dbReference type="ChEBI" id="CHEBI:57856"/>
        <dbReference type="ChEBI" id="CHEBI:59789"/>
        <dbReference type="ChEBI" id="CHEBI:65315"/>
        <dbReference type="ChEBI" id="CHEBI:74502"/>
        <dbReference type="EC" id="2.1.1.193"/>
    </reaction>
</comment>
<sequence>MCRVLRKRPGEKVVVVDGEGNEFTCVIDRCEARKAEVKVLSVRRKPKEPVSRVTLAVAIPKGERMDRLIEKATELGVYRIIPIICERSNVKGVGKQKSARWKRIALSAIKQCERSLLPRIEETRTLVQLEKDLKSYQWGVAGWELSKRRVTQNLFPREPVGDVIVIVGPEGGLTEQEVKRLGHSGVLDVWLGERKLRVETAAIVLVSLVLNYYGDL</sequence>
<evidence type="ECO:0000313" key="14">
    <source>
        <dbReference type="Proteomes" id="UP000051124"/>
    </source>
</evidence>
<dbReference type="InterPro" id="IPR029028">
    <property type="entry name" value="Alpha/beta_knot_MTases"/>
</dbReference>
<dbReference type="EC" id="2.1.1.193" evidence="10"/>
<dbReference type="GO" id="GO:0070042">
    <property type="term" value="F:rRNA (uridine-N3-)-methyltransferase activity"/>
    <property type="evidence" value="ECO:0007669"/>
    <property type="project" value="TreeGrafter"/>
</dbReference>
<dbReference type="GO" id="GO:0070475">
    <property type="term" value="P:rRNA base methylation"/>
    <property type="evidence" value="ECO:0007669"/>
    <property type="project" value="TreeGrafter"/>
</dbReference>
<dbReference type="InterPro" id="IPR046887">
    <property type="entry name" value="RsmE_PUA-like"/>
</dbReference>
<dbReference type="PATRIC" id="fig|1703771.3.peg.953"/>
<evidence type="ECO:0000256" key="9">
    <source>
        <dbReference type="ARBA" id="ARBA00047944"/>
    </source>
</evidence>
<keyword evidence="4 10" id="KW-0698">rRNA processing</keyword>
<dbReference type="CDD" id="cd18084">
    <property type="entry name" value="RsmE-like"/>
    <property type="match status" value="1"/>
</dbReference>
<reference evidence="13 14" key="1">
    <citation type="journal article" date="2015" name="Microbiome">
        <title>Genomic resolution of linkages in carbon, nitrogen, and sulfur cycling among widespread estuary sediment bacteria.</title>
        <authorList>
            <person name="Baker B.J."/>
            <person name="Lazar C.S."/>
            <person name="Teske A.P."/>
            <person name="Dick G.J."/>
        </authorList>
    </citation>
    <scope>NUCLEOTIDE SEQUENCE [LARGE SCALE GENOMIC DNA]</scope>
    <source>
        <strain evidence="13">DG_26</strain>
    </source>
</reference>
<evidence type="ECO:0000256" key="4">
    <source>
        <dbReference type="ARBA" id="ARBA00022552"/>
    </source>
</evidence>
<dbReference type="SUPFAM" id="SSF75217">
    <property type="entry name" value="alpha/beta knot"/>
    <property type="match status" value="1"/>
</dbReference>
<accession>A0A0S7WJC9</accession>
<evidence type="ECO:0000256" key="8">
    <source>
        <dbReference type="ARBA" id="ARBA00025699"/>
    </source>
</evidence>
<evidence type="ECO:0000256" key="5">
    <source>
        <dbReference type="ARBA" id="ARBA00022603"/>
    </source>
</evidence>
<protein>
    <recommendedName>
        <fullName evidence="10">Ribosomal RNA small subunit methyltransferase E</fullName>
        <ecNumber evidence="10">2.1.1.193</ecNumber>
    </recommendedName>
</protein>
<evidence type="ECO:0000256" key="7">
    <source>
        <dbReference type="ARBA" id="ARBA00022691"/>
    </source>
</evidence>
<feature type="domain" description="Ribosomal RNA small subunit methyltransferase E PUA-like" evidence="12">
    <location>
        <begin position="1"/>
        <end position="39"/>
    </location>
</feature>
<dbReference type="PIRSF" id="PIRSF015601">
    <property type="entry name" value="MTase_slr0722"/>
    <property type="match status" value="1"/>
</dbReference>
<comment type="similarity">
    <text evidence="2 10">Belongs to the RNA methyltransferase RsmE family.</text>
</comment>
<organism evidence="13 14">
    <name type="scientific">candidate division TA06 bacterium DG_26</name>
    <dbReference type="NCBI Taxonomy" id="1703771"/>
    <lineage>
        <taxon>Bacteria</taxon>
        <taxon>Bacteria division TA06</taxon>
    </lineage>
</organism>
<keyword evidence="6 10" id="KW-0808">Transferase</keyword>
<dbReference type="PANTHER" id="PTHR30027">
    <property type="entry name" value="RIBOSOMAL RNA SMALL SUBUNIT METHYLTRANSFERASE E"/>
    <property type="match status" value="1"/>
</dbReference>
<dbReference type="Proteomes" id="UP000051124">
    <property type="component" value="Unassembled WGS sequence"/>
</dbReference>
<dbReference type="InterPro" id="IPR006700">
    <property type="entry name" value="RsmE"/>
</dbReference>
<evidence type="ECO:0000256" key="2">
    <source>
        <dbReference type="ARBA" id="ARBA00005528"/>
    </source>
</evidence>
<keyword evidence="5 10" id="KW-0489">Methyltransferase</keyword>
<dbReference type="InterPro" id="IPR029026">
    <property type="entry name" value="tRNA_m1G_MTases_N"/>
</dbReference>
<keyword evidence="3 10" id="KW-0963">Cytoplasm</keyword>
<dbReference type="Pfam" id="PF20260">
    <property type="entry name" value="PUA_4"/>
    <property type="match status" value="1"/>
</dbReference>
<dbReference type="GO" id="GO:0005737">
    <property type="term" value="C:cytoplasm"/>
    <property type="evidence" value="ECO:0007669"/>
    <property type="project" value="UniProtKB-SubCell"/>
</dbReference>
<evidence type="ECO:0000256" key="10">
    <source>
        <dbReference type="PIRNR" id="PIRNR015601"/>
    </source>
</evidence>
<comment type="function">
    <text evidence="8 10">Specifically methylates the N3 position of the uracil ring of uridine 1498 (m3U1498) in 16S rRNA. Acts on the fully assembled 30S ribosomal subunit.</text>
</comment>
<keyword evidence="7 10" id="KW-0949">S-adenosyl-L-methionine</keyword>
<dbReference type="InterPro" id="IPR015947">
    <property type="entry name" value="PUA-like_sf"/>
</dbReference>
<dbReference type="AlphaFoldDB" id="A0A0S7WJC9"/>
<evidence type="ECO:0000256" key="3">
    <source>
        <dbReference type="ARBA" id="ARBA00022490"/>
    </source>
</evidence>
<name>A0A0S7WJC9_UNCT6</name>
<dbReference type="SUPFAM" id="SSF88697">
    <property type="entry name" value="PUA domain-like"/>
    <property type="match status" value="1"/>
</dbReference>
<comment type="caution">
    <text evidence="13">The sequence shown here is derived from an EMBL/GenBank/DDBJ whole genome shotgun (WGS) entry which is preliminary data.</text>
</comment>